<feature type="compositionally biased region" description="Basic and acidic residues" evidence="1">
    <location>
        <begin position="84"/>
        <end position="102"/>
    </location>
</feature>
<proteinExistence type="predicted"/>
<sequence length="109" mass="12223">MTDAVSDDKKYIENEANYWAGKVVDNIKEREEDVSDKEALETLAVLDADHSITDRMDSDDLDSFLDEFEGAVVEQVKDNTAIQDRADKASDETIDEDKSKEDADTDDGE</sequence>
<evidence type="ECO:0000313" key="2">
    <source>
        <dbReference type="EMBL" id="KKN42648.1"/>
    </source>
</evidence>
<accession>A0A0F9TMI9</accession>
<reference evidence="2" key="1">
    <citation type="journal article" date="2015" name="Nature">
        <title>Complex archaea that bridge the gap between prokaryotes and eukaryotes.</title>
        <authorList>
            <person name="Spang A."/>
            <person name="Saw J.H."/>
            <person name="Jorgensen S.L."/>
            <person name="Zaremba-Niedzwiedzka K."/>
            <person name="Martijn J."/>
            <person name="Lind A.E."/>
            <person name="van Eijk R."/>
            <person name="Schleper C."/>
            <person name="Guy L."/>
            <person name="Ettema T.J."/>
        </authorList>
    </citation>
    <scope>NUCLEOTIDE SEQUENCE</scope>
</reference>
<dbReference type="AlphaFoldDB" id="A0A0F9TMI9"/>
<organism evidence="2">
    <name type="scientific">marine sediment metagenome</name>
    <dbReference type="NCBI Taxonomy" id="412755"/>
    <lineage>
        <taxon>unclassified sequences</taxon>
        <taxon>metagenomes</taxon>
        <taxon>ecological metagenomes</taxon>
    </lineage>
</organism>
<name>A0A0F9TMI9_9ZZZZ</name>
<evidence type="ECO:0000256" key="1">
    <source>
        <dbReference type="SAM" id="MobiDB-lite"/>
    </source>
</evidence>
<comment type="caution">
    <text evidence="2">The sequence shown here is derived from an EMBL/GenBank/DDBJ whole genome shotgun (WGS) entry which is preliminary data.</text>
</comment>
<feature type="region of interest" description="Disordered" evidence="1">
    <location>
        <begin position="79"/>
        <end position="109"/>
    </location>
</feature>
<dbReference type="EMBL" id="LAZR01001566">
    <property type="protein sequence ID" value="KKN42648.1"/>
    <property type="molecule type" value="Genomic_DNA"/>
</dbReference>
<gene>
    <name evidence="2" type="ORF">LCGC14_0711000</name>
</gene>
<protein>
    <submittedName>
        <fullName evidence="2">Uncharacterized protein</fullName>
    </submittedName>
</protein>